<comment type="catalytic activity">
    <reaction evidence="28">
        <text>1-octadecanoyl-2-hexanoyl-sn-glycero-3-phosphocholine + H2O = hexanoate + 1-octadecanoyl-sn-glycero-3-phosphocholine + H(+)</text>
        <dbReference type="Rhea" id="RHEA:54464"/>
        <dbReference type="ChEBI" id="CHEBI:15377"/>
        <dbReference type="ChEBI" id="CHEBI:15378"/>
        <dbReference type="ChEBI" id="CHEBI:17120"/>
        <dbReference type="ChEBI" id="CHEBI:73858"/>
        <dbReference type="ChEBI" id="CHEBI:138212"/>
    </reaction>
    <physiologicalReaction direction="left-to-right" evidence="28">
        <dbReference type="Rhea" id="RHEA:54465"/>
    </physiologicalReaction>
</comment>
<evidence type="ECO:0000256" key="21">
    <source>
        <dbReference type="ARBA" id="ARBA00050195"/>
    </source>
</evidence>
<dbReference type="GO" id="GO:0046470">
    <property type="term" value="P:phosphatidylcholine metabolic process"/>
    <property type="evidence" value="ECO:0007669"/>
    <property type="project" value="UniProtKB-ARBA"/>
</dbReference>
<comment type="catalytic activity">
    <reaction evidence="25">
        <text>1-tetradecanoyl-2-(9Z,12Z-octadecadienoyl)-sn-glycero-3-phosphocholine + H2O = 1-tetradecanoyl-sn-glycero-3-phosphocholine + (9Z,12Z)-octadecadienoate + H(+)</text>
        <dbReference type="Rhea" id="RHEA:54392"/>
        <dbReference type="ChEBI" id="CHEBI:15377"/>
        <dbReference type="ChEBI" id="CHEBI:15378"/>
        <dbReference type="ChEBI" id="CHEBI:30245"/>
        <dbReference type="ChEBI" id="CHEBI:64489"/>
        <dbReference type="ChEBI" id="CHEBI:86094"/>
    </reaction>
    <physiologicalReaction direction="left-to-right" evidence="25">
        <dbReference type="Rhea" id="RHEA:54393"/>
    </physiologicalReaction>
</comment>
<comment type="catalytic activity">
    <reaction evidence="14">
        <text>1-O-hexadecyl-2-acetyl-sn-glycero-3-phosphocholine + H2O = 1-O-hexadecyl-sn-glycero-3-phosphocholine + acetate + H(+)</text>
        <dbReference type="Rhea" id="RHEA:40479"/>
        <dbReference type="ChEBI" id="CHEBI:15377"/>
        <dbReference type="ChEBI" id="CHEBI:15378"/>
        <dbReference type="ChEBI" id="CHEBI:30089"/>
        <dbReference type="ChEBI" id="CHEBI:44811"/>
        <dbReference type="ChEBI" id="CHEBI:64496"/>
    </reaction>
    <physiologicalReaction direction="left-to-right" evidence="14">
        <dbReference type="Rhea" id="RHEA:40480"/>
    </physiologicalReaction>
</comment>
<evidence type="ECO:0000256" key="26">
    <source>
        <dbReference type="ARBA" id="ARBA00052087"/>
    </source>
</evidence>
<evidence type="ECO:0000256" key="30">
    <source>
        <dbReference type="ARBA" id="ARBA00052808"/>
    </source>
</evidence>
<dbReference type="EMBL" id="OZ035839">
    <property type="protein sequence ID" value="CAL1586424.1"/>
    <property type="molecule type" value="Genomic_DNA"/>
</dbReference>
<keyword evidence="6" id="KW-0812">Transmembrane</keyword>
<protein>
    <recommendedName>
        <fullName evidence="33">Phospholipase ABHD3</fullName>
        <ecNumber evidence="3">3.1.1.32</ecNumber>
        <ecNumber evidence="4">3.1.1.4</ecNumber>
    </recommendedName>
    <alternativeName>
        <fullName evidence="34">Abhydrolase domain-containing protein 3</fullName>
    </alternativeName>
</protein>
<feature type="active site" description="Charge relay system" evidence="35">
    <location>
        <position position="334"/>
    </location>
</feature>
<comment type="subcellular location">
    <subcellularLocation>
        <location evidence="1">Membrane</location>
        <topology evidence="1">Single-pass type II membrane protein</topology>
    </subcellularLocation>
</comment>
<dbReference type="Proteomes" id="UP001497482">
    <property type="component" value="Chromosome 17"/>
</dbReference>
<keyword evidence="9" id="KW-1133">Transmembrane helix</keyword>
<evidence type="ECO:0000256" key="11">
    <source>
        <dbReference type="ARBA" id="ARBA00023136"/>
    </source>
</evidence>
<dbReference type="EC" id="3.1.1.32" evidence="3"/>
<dbReference type="FunFam" id="3.40.50.1820:FF:000079">
    <property type="entry name" value="Abhydrolase domain-containing 3"/>
    <property type="match status" value="1"/>
</dbReference>
<evidence type="ECO:0000313" key="38">
    <source>
        <dbReference type="Proteomes" id="UP001497482"/>
    </source>
</evidence>
<feature type="active site" description="Charge relay system" evidence="35">
    <location>
        <position position="363"/>
    </location>
</feature>
<evidence type="ECO:0000256" key="2">
    <source>
        <dbReference type="ARBA" id="ARBA00010884"/>
    </source>
</evidence>
<dbReference type="AlphaFoldDB" id="A0AAV2K9R9"/>
<evidence type="ECO:0000256" key="16">
    <source>
        <dbReference type="ARBA" id="ARBA00047611"/>
    </source>
</evidence>
<accession>A0AAV2K9R9</accession>
<dbReference type="GO" id="GO:0016020">
    <property type="term" value="C:membrane"/>
    <property type="evidence" value="ECO:0007669"/>
    <property type="project" value="UniProtKB-SubCell"/>
</dbReference>
<comment type="catalytic activity">
    <reaction evidence="23">
        <text>1-octadecanoyl-2-pentanoyl-sn-glycero-3-phosphocholine + H2O = pentanoate + 1-octadecanoyl-sn-glycero-3-phosphocholine + H(+)</text>
        <dbReference type="Rhea" id="RHEA:54460"/>
        <dbReference type="ChEBI" id="CHEBI:15377"/>
        <dbReference type="ChEBI" id="CHEBI:15378"/>
        <dbReference type="ChEBI" id="CHEBI:31011"/>
        <dbReference type="ChEBI" id="CHEBI:73858"/>
        <dbReference type="ChEBI" id="CHEBI:138211"/>
    </reaction>
    <physiologicalReaction direction="left-to-right" evidence="23">
        <dbReference type="Rhea" id="RHEA:54461"/>
    </physiologicalReaction>
</comment>
<feature type="active site" description="Charge relay system" evidence="35">
    <location>
        <position position="208"/>
    </location>
</feature>
<keyword evidence="12" id="KW-1208">Phospholipid metabolism</keyword>
<comment type="catalytic activity">
    <reaction evidence="27">
        <text>1-tetradecanoyl-2-(9Z,12Z-octadecadienoyl)-sn-glycero-3-phosphocholine + H2O = 2-(9Z,12Z-octadecadienoyl)-sn-glycero-3-phosphocholine + tetradecanoate + H(+)</text>
        <dbReference type="Rhea" id="RHEA:54388"/>
        <dbReference type="ChEBI" id="CHEBI:15377"/>
        <dbReference type="ChEBI" id="CHEBI:15378"/>
        <dbReference type="ChEBI" id="CHEBI:30807"/>
        <dbReference type="ChEBI" id="CHEBI:76084"/>
        <dbReference type="ChEBI" id="CHEBI:86094"/>
    </reaction>
    <physiologicalReaction direction="left-to-right" evidence="27">
        <dbReference type="Rhea" id="RHEA:54389"/>
    </physiologicalReaction>
</comment>
<comment type="catalytic activity">
    <reaction evidence="24">
        <text>1-tetradecanoyl-2-(5Z,8Z,11Z,14Z-eicosatetraenoyl)-sn-glycero-3-phosphocholine + H2O = 2-(5Z,8Z,11Z,14Z)-eicosatetraenoyl-sn-glycero-3-phosphocholine + tetradecanoate + H(+)</text>
        <dbReference type="Rhea" id="RHEA:54396"/>
        <dbReference type="ChEBI" id="CHEBI:15377"/>
        <dbReference type="ChEBI" id="CHEBI:15378"/>
        <dbReference type="ChEBI" id="CHEBI:30807"/>
        <dbReference type="ChEBI" id="CHEBI:76079"/>
        <dbReference type="ChEBI" id="CHEBI:86102"/>
    </reaction>
    <physiologicalReaction direction="left-to-right" evidence="24">
        <dbReference type="Rhea" id="RHEA:54397"/>
    </physiologicalReaction>
</comment>
<comment type="catalytic activity">
    <reaction evidence="21">
        <text>1-tetradecanoyl-2-(4Z,7Z,10Z,13Z,16Z,19Z-docosahexaenoyl)-sn-glycero-3-phosphocholine + H2O = 2-(4Z,7Z,10Z,13Z,16Z,19Z-docosahexaenoyl)-sn-glycero-3-phosphocholine + tetradecanoate + H(+)</text>
        <dbReference type="Rhea" id="RHEA:54400"/>
        <dbReference type="ChEBI" id="CHEBI:15377"/>
        <dbReference type="ChEBI" id="CHEBI:15378"/>
        <dbReference type="ChEBI" id="CHEBI:30807"/>
        <dbReference type="ChEBI" id="CHEBI:76085"/>
        <dbReference type="ChEBI" id="CHEBI:86162"/>
    </reaction>
    <physiologicalReaction direction="left-to-right" evidence="21">
        <dbReference type="Rhea" id="RHEA:54401"/>
    </physiologicalReaction>
</comment>
<evidence type="ECO:0000256" key="6">
    <source>
        <dbReference type="ARBA" id="ARBA00022692"/>
    </source>
</evidence>
<evidence type="ECO:0000256" key="35">
    <source>
        <dbReference type="PIRSR" id="PIRSR005211-1"/>
    </source>
</evidence>
<comment type="catalytic activity">
    <reaction evidence="22">
        <text>1-O-hexadecyl-2-nonadioyl-sn-glycero-3-phosphocholine + H2O = nonanedioate + 1-O-hexadecyl-sn-glycero-3-phosphocholine + H(+)</text>
        <dbReference type="Rhea" id="RHEA:54552"/>
        <dbReference type="ChEBI" id="CHEBI:15377"/>
        <dbReference type="ChEBI" id="CHEBI:15378"/>
        <dbReference type="ChEBI" id="CHEBI:64496"/>
        <dbReference type="ChEBI" id="CHEBI:78208"/>
        <dbReference type="ChEBI" id="CHEBI:138269"/>
    </reaction>
    <physiologicalReaction direction="left-to-right" evidence="22">
        <dbReference type="Rhea" id="RHEA:54553"/>
    </physiologicalReaction>
</comment>
<comment type="similarity">
    <text evidence="2">Belongs to the AB hydrolase superfamily. AB hydrolase 4 family.</text>
</comment>
<evidence type="ECO:0000256" key="29">
    <source>
        <dbReference type="ARBA" id="ARBA00052747"/>
    </source>
</evidence>
<evidence type="ECO:0000256" key="23">
    <source>
        <dbReference type="ARBA" id="ARBA00050674"/>
    </source>
</evidence>
<dbReference type="InterPro" id="IPR029058">
    <property type="entry name" value="AB_hydrolase_fold"/>
</dbReference>
<dbReference type="PIRSF" id="PIRSF005211">
    <property type="entry name" value="Ab_hydro_YheT"/>
    <property type="match status" value="1"/>
</dbReference>
<keyword evidence="10" id="KW-0443">Lipid metabolism</keyword>
<evidence type="ECO:0000256" key="12">
    <source>
        <dbReference type="ARBA" id="ARBA00023264"/>
    </source>
</evidence>
<evidence type="ECO:0000256" key="18">
    <source>
        <dbReference type="ARBA" id="ARBA00048471"/>
    </source>
</evidence>
<evidence type="ECO:0000256" key="13">
    <source>
        <dbReference type="ARBA" id="ARBA00023422"/>
    </source>
</evidence>
<dbReference type="PANTHER" id="PTHR10794">
    <property type="entry name" value="ABHYDROLASE DOMAIN-CONTAINING PROTEIN"/>
    <property type="match status" value="1"/>
</dbReference>
<evidence type="ECO:0000256" key="10">
    <source>
        <dbReference type="ARBA" id="ARBA00023098"/>
    </source>
</evidence>
<dbReference type="GO" id="GO:0051792">
    <property type="term" value="P:medium-chain fatty acid biosynthetic process"/>
    <property type="evidence" value="ECO:0007669"/>
    <property type="project" value="TreeGrafter"/>
</dbReference>
<dbReference type="GO" id="GO:0008970">
    <property type="term" value="F:phospholipase A1 activity"/>
    <property type="evidence" value="ECO:0007669"/>
    <property type="project" value="UniProtKB-EC"/>
</dbReference>
<comment type="catalytic activity">
    <reaction evidence="13">
        <text>a 1,2-diacyl-sn-glycero-3-phosphocholine + H2O = a 1-acyl-sn-glycero-3-phosphocholine + a fatty acid + H(+)</text>
        <dbReference type="Rhea" id="RHEA:15801"/>
        <dbReference type="ChEBI" id="CHEBI:15377"/>
        <dbReference type="ChEBI" id="CHEBI:15378"/>
        <dbReference type="ChEBI" id="CHEBI:28868"/>
        <dbReference type="ChEBI" id="CHEBI:57643"/>
        <dbReference type="ChEBI" id="CHEBI:58168"/>
        <dbReference type="EC" id="3.1.1.4"/>
    </reaction>
    <physiologicalReaction direction="left-to-right" evidence="13">
        <dbReference type="Rhea" id="RHEA:15802"/>
    </physiologicalReaction>
</comment>
<gene>
    <name evidence="37" type="ORF">KC01_LOCUS16486</name>
</gene>
<evidence type="ECO:0000256" key="19">
    <source>
        <dbReference type="ARBA" id="ARBA00050145"/>
    </source>
</evidence>
<evidence type="ECO:0000256" key="3">
    <source>
        <dbReference type="ARBA" id="ARBA00013179"/>
    </source>
</evidence>
<evidence type="ECO:0000256" key="4">
    <source>
        <dbReference type="ARBA" id="ARBA00013278"/>
    </source>
</evidence>
<dbReference type="PANTHER" id="PTHR10794:SF60">
    <property type="entry name" value="PROTEIN ABHD1"/>
    <property type="match status" value="1"/>
</dbReference>
<keyword evidence="5" id="KW-0719">Serine esterase</keyword>
<comment type="catalytic activity">
    <reaction evidence="18">
        <text>1-hexadecanoyl-2-glutaroyl-sn-glycero-3-phosphocholine + H2O = glutarate + 1-hexadecanoyl-sn-glycero-3-phosphocholine + H(+)</text>
        <dbReference type="Rhea" id="RHEA:41159"/>
        <dbReference type="ChEBI" id="CHEBI:15377"/>
        <dbReference type="ChEBI" id="CHEBI:15378"/>
        <dbReference type="ChEBI" id="CHEBI:30921"/>
        <dbReference type="ChEBI" id="CHEBI:72998"/>
        <dbReference type="ChEBI" id="CHEBI:77756"/>
    </reaction>
    <physiologicalReaction direction="left-to-right" evidence="18">
        <dbReference type="Rhea" id="RHEA:41160"/>
    </physiologicalReaction>
</comment>
<evidence type="ECO:0000256" key="34">
    <source>
        <dbReference type="ARBA" id="ARBA00082158"/>
    </source>
</evidence>
<proteinExistence type="inferred from homology"/>
<evidence type="ECO:0000256" key="31">
    <source>
        <dbReference type="ARBA" id="ARBA00052894"/>
    </source>
</evidence>
<evidence type="ECO:0000313" key="37">
    <source>
        <dbReference type="EMBL" id="CAL1586424.1"/>
    </source>
</evidence>
<evidence type="ECO:0000256" key="15">
    <source>
        <dbReference type="ARBA" id="ARBA00036688"/>
    </source>
</evidence>
<dbReference type="InterPro" id="IPR012020">
    <property type="entry name" value="ABHD4"/>
</dbReference>
<feature type="domain" description="AB hydrolase-1" evidence="36">
    <location>
        <begin position="128"/>
        <end position="369"/>
    </location>
</feature>
<comment type="catalytic activity">
    <reaction evidence="29">
        <text>1-octadecanoyl-2-octanoyl-sn-glycero-3-phosphocholine + H2O = 1-octadecanoyl-sn-glycero-3-phosphocholine + octanoate + H(+)</text>
        <dbReference type="Rhea" id="RHEA:54468"/>
        <dbReference type="ChEBI" id="CHEBI:15377"/>
        <dbReference type="ChEBI" id="CHEBI:15378"/>
        <dbReference type="ChEBI" id="CHEBI:25646"/>
        <dbReference type="ChEBI" id="CHEBI:73858"/>
        <dbReference type="ChEBI" id="CHEBI:138213"/>
    </reaction>
    <physiologicalReaction direction="left-to-right" evidence="29">
        <dbReference type="Rhea" id="RHEA:54469"/>
    </physiologicalReaction>
</comment>
<evidence type="ECO:0000256" key="7">
    <source>
        <dbReference type="ARBA" id="ARBA00022801"/>
    </source>
</evidence>
<evidence type="ECO:0000256" key="33">
    <source>
        <dbReference type="ARBA" id="ARBA00071303"/>
    </source>
</evidence>
<comment type="catalytic activity">
    <reaction evidence="19">
        <text>1,2-ditetradecanoyl-sn-glycero-3-phosphocholine + H2O = 1-tetradecanoyl-sn-glycero-3-phosphocholine + tetradecanoate + H(+)</text>
        <dbReference type="Rhea" id="RHEA:54456"/>
        <dbReference type="ChEBI" id="CHEBI:15377"/>
        <dbReference type="ChEBI" id="CHEBI:15378"/>
        <dbReference type="ChEBI" id="CHEBI:30807"/>
        <dbReference type="ChEBI" id="CHEBI:45240"/>
        <dbReference type="ChEBI" id="CHEBI:64489"/>
    </reaction>
    <physiologicalReaction direction="left-to-right" evidence="19">
        <dbReference type="Rhea" id="RHEA:54457"/>
    </physiologicalReaction>
</comment>
<dbReference type="GO" id="GO:0051793">
    <property type="term" value="P:medium-chain fatty acid catabolic process"/>
    <property type="evidence" value="ECO:0007669"/>
    <property type="project" value="TreeGrafter"/>
</dbReference>
<organism evidence="37 38">
    <name type="scientific">Knipowitschia caucasica</name>
    <name type="common">Caucasian dwarf goby</name>
    <name type="synonym">Pomatoschistus caucasicus</name>
    <dbReference type="NCBI Taxonomy" id="637954"/>
    <lineage>
        <taxon>Eukaryota</taxon>
        <taxon>Metazoa</taxon>
        <taxon>Chordata</taxon>
        <taxon>Craniata</taxon>
        <taxon>Vertebrata</taxon>
        <taxon>Euteleostomi</taxon>
        <taxon>Actinopterygii</taxon>
        <taxon>Neopterygii</taxon>
        <taxon>Teleostei</taxon>
        <taxon>Neoteleostei</taxon>
        <taxon>Acanthomorphata</taxon>
        <taxon>Gobiaria</taxon>
        <taxon>Gobiiformes</taxon>
        <taxon>Gobioidei</taxon>
        <taxon>Gobiidae</taxon>
        <taxon>Gobiinae</taxon>
        <taxon>Knipowitschia</taxon>
    </lineage>
</organism>
<evidence type="ECO:0000256" key="28">
    <source>
        <dbReference type="ARBA" id="ARBA00052588"/>
    </source>
</evidence>
<evidence type="ECO:0000256" key="17">
    <source>
        <dbReference type="ARBA" id="ARBA00048288"/>
    </source>
</evidence>
<comment type="catalytic activity">
    <reaction evidence="20">
        <text>1-octadecanoyl-2-nonanoyl-sn-glycero-3-phosphocholine + H2O = nonanoate + 1-octadecanoyl-sn-glycero-3-phosphocholine + H(+)</text>
        <dbReference type="Rhea" id="RHEA:54472"/>
        <dbReference type="ChEBI" id="CHEBI:15377"/>
        <dbReference type="ChEBI" id="CHEBI:15378"/>
        <dbReference type="ChEBI" id="CHEBI:32361"/>
        <dbReference type="ChEBI" id="CHEBI:73858"/>
        <dbReference type="ChEBI" id="CHEBI:138214"/>
    </reaction>
    <physiologicalReaction direction="left-to-right" evidence="20">
        <dbReference type="Rhea" id="RHEA:54473"/>
    </physiologicalReaction>
</comment>
<reference evidence="37 38" key="1">
    <citation type="submission" date="2024-04" db="EMBL/GenBank/DDBJ databases">
        <authorList>
            <person name="Waldvogel A.-M."/>
            <person name="Schoenle A."/>
        </authorList>
    </citation>
    <scope>NUCLEOTIDE SEQUENCE [LARGE SCALE GENOMIC DNA]</scope>
</reference>
<comment type="catalytic activity">
    <reaction evidence="16">
        <text>1-hexadecanoyl-2-(5-oxopentanoyl)-sn-glycero-3-phosphocholine + H2O = 5-oxopentanoate + 1-hexadecanoyl-sn-glycero-3-phosphocholine + H(+)</text>
        <dbReference type="Rhea" id="RHEA:40483"/>
        <dbReference type="ChEBI" id="CHEBI:15377"/>
        <dbReference type="ChEBI" id="CHEBI:15378"/>
        <dbReference type="ChEBI" id="CHEBI:16120"/>
        <dbReference type="ChEBI" id="CHEBI:72998"/>
        <dbReference type="ChEBI" id="CHEBI:77890"/>
    </reaction>
    <physiologicalReaction direction="left-to-right" evidence="16">
        <dbReference type="Rhea" id="RHEA:40484"/>
    </physiologicalReaction>
</comment>
<evidence type="ECO:0000256" key="25">
    <source>
        <dbReference type="ARBA" id="ARBA00051705"/>
    </source>
</evidence>
<evidence type="ECO:0000256" key="27">
    <source>
        <dbReference type="ARBA" id="ARBA00052144"/>
    </source>
</evidence>
<comment type="function">
    <text evidence="32">Phospholipase that may play a role in phospholipids remodeling. May selectively cleave myristate (C14)-containing phosphatidylcholines through its predominant phospholipase 1 activity, cleaving preferentially acyl groups in sn1 position. In parallel, may have a minor phospholipase 2 activity acting on acyl groups in position sn2. In addition to (C14)-containing phosphatidylcholines, may also act on other medium-chain-containing and oxidatively truncated phospholipids.</text>
</comment>
<evidence type="ECO:0000256" key="32">
    <source>
        <dbReference type="ARBA" id="ARBA00059841"/>
    </source>
</evidence>
<evidence type="ECO:0000256" key="14">
    <source>
        <dbReference type="ARBA" id="ARBA00023721"/>
    </source>
</evidence>
<dbReference type="GO" id="GO:0008126">
    <property type="term" value="F:acetylesterase activity"/>
    <property type="evidence" value="ECO:0007669"/>
    <property type="project" value="TreeGrafter"/>
</dbReference>
<name>A0AAV2K9R9_KNICA</name>
<evidence type="ECO:0000256" key="8">
    <source>
        <dbReference type="ARBA" id="ARBA00022968"/>
    </source>
</evidence>
<keyword evidence="11" id="KW-0472">Membrane</keyword>
<evidence type="ECO:0000259" key="36">
    <source>
        <dbReference type="Pfam" id="PF00561"/>
    </source>
</evidence>
<dbReference type="InterPro" id="IPR050960">
    <property type="entry name" value="AB_hydrolase_4_sf"/>
</dbReference>
<dbReference type="Gene3D" id="3.40.50.1820">
    <property type="entry name" value="alpha/beta hydrolase"/>
    <property type="match status" value="1"/>
</dbReference>
<evidence type="ECO:0000256" key="5">
    <source>
        <dbReference type="ARBA" id="ARBA00022487"/>
    </source>
</evidence>
<dbReference type="GO" id="GO:0004623">
    <property type="term" value="F:phospholipase A2 activity"/>
    <property type="evidence" value="ECO:0007669"/>
    <property type="project" value="UniProtKB-EC"/>
</dbReference>
<comment type="catalytic activity">
    <reaction evidence="17">
        <text>1-hexadecanoyl-2-(9-oxononanoyl)-sn-glycero-3-phosphocholine + H2O = 9-oxononanoate + 1-hexadecanoyl-sn-glycero-3-phosphocholine + H(+)</text>
        <dbReference type="Rhea" id="RHEA:41179"/>
        <dbReference type="ChEBI" id="CHEBI:15377"/>
        <dbReference type="ChEBI" id="CHEBI:15378"/>
        <dbReference type="ChEBI" id="CHEBI:61042"/>
        <dbReference type="ChEBI" id="CHEBI:72998"/>
        <dbReference type="ChEBI" id="CHEBI:77812"/>
    </reaction>
    <physiologicalReaction direction="left-to-right" evidence="17">
        <dbReference type="Rhea" id="RHEA:41180"/>
    </physiologicalReaction>
</comment>
<keyword evidence="7" id="KW-0378">Hydrolase</keyword>
<comment type="catalytic activity">
    <reaction evidence="15">
        <text>a 1,2-diacyl-sn-glycero-3-phosphocholine + H2O = a 2-acyl-sn-glycero-3-phosphocholine + a fatty acid + H(+)</text>
        <dbReference type="Rhea" id="RHEA:18689"/>
        <dbReference type="ChEBI" id="CHEBI:15377"/>
        <dbReference type="ChEBI" id="CHEBI:15378"/>
        <dbReference type="ChEBI" id="CHEBI:28868"/>
        <dbReference type="ChEBI" id="CHEBI:57643"/>
        <dbReference type="ChEBI" id="CHEBI:57875"/>
        <dbReference type="EC" id="3.1.1.32"/>
    </reaction>
    <physiologicalReaction direction="left-to-right" evidence="15">
        <dbReference type="Rhea" id="RHEA:18690"/>
    </physiologicalReaction>
</comment>
<dbReference type="SUPFAM" id="SSF53474">
    <property type="entry name" value="alpha/beta-Hydrolases"/>
    <property type="match status" value="1"/>
</dbReference>
<dbReference type="GO" id="GO:0047372">
    <property type="term" value="F:monoacylglycerol lipase activity"/>
    <property type="evidence" value="ECO:0007669"/>
    <property type="project" value="TreeGrafter"/>
</dbReference>
<dbReference type="EC" id="3.1.1.4" evidence="4"/>
<comment type="catalytic activity">
    <reaction evidence="31">
        <text>1,2-ditetradecanoyl-sn-glycero-3-phosphocholine + H2O = 2-tetradecanoyl-sn-glycero-3-phosphocholine + tetradecanoate + H(+)</text>
        <dbReference type="Rhea" id="RHEA:54404"/>
        <dbReference type="ChEBI" id="CHEBI:15377"/>
        <dbReference type="ChEBI" id="CHEBI:15378"/>
        <dbReference type="ChEBI" id="CHEBI:30807"/>
        <dbReference type="ChEBI" id="CHEBI:45240"/>
        <dbReference type="ChEBI" id="CHEBI:131738"/>
    </reaction>
    <physiologicalReaction direction="left-to-right" evidence="31">
        <dbReference type="Rhea" id="RHEA:54405"/>
    </physiologicalReaction>
</comment>
<evidence type="ECO:0000256" key="20">
    <source>
        <dbReference type="ARBA" id="ARBA00050182"/>
    </source>
</evidence>
<sequence length="408" mass="45889">MHGVMFLCHWEFWRLCWECVSRPYTVLFCSVTASLLLWGCKCQRPALVCSEAFRAFLHKHCPVVTEHFRPTPWCWEGRFQTIANAFLKSRPPINYRNELIRTDDGGQISLDWVDNHTSTAYPESSTRPTVLFLPGLTGNSREPYVIHAIRQAIFRGYRCVVFHYRGFGGEELLTPVTYCGASTSDFECAVQHVKALFPDSPLLGAGVSMGGIMLLNYLANKGAESGLVAGFTISVAWDVQKSCDSMEKPLNLLLFNRRLARGLCETVIKHRNVLQKVVDVDYVVKARNLREFDERFTTRIFGYKSCAEYFQDASPAFKLHNTTVPILCLNAADDPFSPQNGFPLATVKQLPNVALMVTAHGGHIAFMQGLFPRSEGLMEHLFGQFAQAVFEHPEDLKEACGISDILMS</sequence>
<keyword evidence="38" id="KW-1185">Reference proteome</keyword>
<comment type="catalytic activity">
    <reaction evidence="26">
        <text>1-octadecanoyl-2-acetyl-sn-glycero-3-phosphocholine + H2O = 1-octadecanoyl-sn-glycero-3-phosphocholine + acetate + H(+)</text>
        <dbReference type="Rhea" id="RHEA:54408"/>
        <dbReference type="ChEBI" id="CHEBI:15377"/>
        <dbReference type="ChEBI" id="CHEBI:15378"/>
        <dbReference type="ChEBI" id="CHEBI:30089"/>
        <dbReference type="ChEBI" id="CHEBI:73858"/>
        <dbReference type="ChEBI" id="CHEBI:75220"/>
    </reaction>
    <physiologicalReaction direction="left-to-right" evidence="26">
        <dbReference type="Rhea" id="RHEA:54409"/>
    </physiologicalReaction>
</comment>
<evidence type="ECO:0000256" key="22">
    <source>
        <dbReference type="ARBA" id="ARBA00050276"/>
    </source>
</evidence>
<dbReference type="InterPro" id="IPR000073">
    <property type="entry name" value="AB_hydrolase_1"/>
</dbReference>
<evidence type="ECO:0000256" key="9">
    <source>
        <dbReference type="ARBA" id="ARBA00022989"/>
    </source>
</evidence>
<evidence type="ECO:0000256" key="1">
    <source>
        <dbReference type="ARBA" id="ARBA00004606"/>
    </source>
</evidence>
<dbReference type="Pfam" id="PF00561">
    <property type="entry name" value="Abhydrolase_1"/>
    <property type="match status" value="1"/>
</dbReference>
<evidence type="ECO:0000256" key="24">
    <source>
        <dbReference type="ARBA" id="ARBA00051164"/>
    </source>
</evidence>
<keyword evidence="8" id="KW-0735">Signal-anchor</keyword>
<comment type="catalytic activity">
    <reaction evidence="30">
        <text>1-hexadecanoyl-2-nonadioyl-sn-glycero-3-phosphocholine + H2O = nonanedioate + 1-hexadecanoyl-sn-glycero-3-phosphocholine + H(+)</text>
        <dbReference type="Rhea" id="RHEA:41388"/>
        <dbReference type="ChEBI" id="CHEBI:15377"/>
        <dbReference type="ChEBI" id="CHEBI:15378"/>
        <dbReference type="ChEBI" id="CHEBI:72998"/>
        <dbReference type="ChEBI" id="CHEBI:78207"/>
        <dbReference type="ChEBI" id="CHEBI:78208"/>
    </reaction>
    <physiologicalReaction direction="left-to-right" evidence="30">
        <dbReference type="Rhea" id="RHEA:41389"/>
    </physiologicalReaction>
</comment>